<keyword evidence="3" id="KW-0819">tRNA processing</keyword>
<dbReference type="Gene3D" id="3.30.460.10">
    <property type="entry name" value="Beta Polymerase, domain 2"/>
    <property type="match status" value="1"/>
</dbReference>
<dbReference type="Pfam" id="PF12627">
    <property type="entry name" value="PolyA_pol_RNAbd"/>
    <property type="match status" value="1"/>
</dbReference>
<keyword evidence="9" id="KW-0460">Magnesium</keyword>
<evidence type="ECO:0000259" key="12">
    <source>
        <dbReference type="Pfam" id="PF01743"/>
    </source>
</evidence>
<comment type="caution">
    <text evidence="14">The sequence shown here is derived from an EMBL/GenBank/DDBJ whole genome shotgun (WGS) entry which is preliminary data.</text>
</comment>
<feature type="domain" description="Poly A polymerase head" evidence="12">
    <location>
        <begin position="3"/>
        <end position="121"/>
    </location>
</feature>
<evidence type="ECO:0000256" key="9">
    <source>
        <dbReference type="ARBA" id="ARBA00022842"/>
    </source>
</evidence>
<reference evidence="14" key="2">
    <citation type="submission" date="2020-09" db="EMBL/GenBank/DDBJ databases">
        <authorList>
            <person name="Sun Q."/>
            <person name="Zhou Y."/>
        </authorList>
    </citation>
    <scope>NUCLEOTIDE SEQUENCE</scope>
    <source>
        <strain evidence="14">CGMCC 1.15758</strain>
    </source>
</reference>
<accession>A0A8J2Z652</accession>
<comment type="similarity">
    <text evidence="11">Belongs to the tRNA nucleotidyltransferase/poly(A) polymerase family.</text>
</comment>
<name>A0A8J2Z652_9GAMM</name>
<feature type="domain" description="tRNA nucleotidyltransferase/poly(A) polymerase RNA and SrmB- binding" evidence="13">
    <location>
        <begin position="148"/>
        <end position="208"/>
    </location>
</feature>
<dbReference type="InterPro" id="IPR002646">
    <property type="entry name" value="PolA_pol_head_dom"/>
</dbReference>
<evidence type="ECO:0008006" key="16">
    <source>
        <dbReference type="Google" id="ProtNLM"/>
    </source>
</evidence>
<evidence type="ECO:0000256" key="3">
    <source>
        <dbReference type="ARBA" id="ARBA00022694"/>
    </source>
</evidence>
<reference evidence="14" key="1">
    <citation type="journal article" date="2014" name="Int. J. Syst. Evol. Microbiol.">
        <title>Complete genome sequence of Corynebacterium casei LMG S-19264T (=DSM 44701T), isolated from a smear-ripened cheese.</title>
        <authorList>
            <consortium name="US DOE Joint Genome Institute (JGI-PGF)"/>
            <person name="Walter F."/>
            <person name="Albersmeier A."/>
            <person name="Kalinowski J."/>
            <person name="Ruckert C."/>
        </authorList>
    </citation>
    <scope>NUCLEOTIDE SEQUENCE</scope>
    <source>
        <strain evidence="14">CGMCC 1.15758</strain>
    </source>
</reference>
<evidence type="ECO:0000256" key="2">
    <source>
        <dbReference type="ARBA" id="ARBA00022679"/>
    </source>
</evidence>
<keyword evidence="8" id="KW-0067">ATP-binding</keyword>
<dbReference type="InterPro" id="IPR032828">
    <property type="entry name" value="PolyA_RNA-bd"/>
</dbReference>
<evidence type="ECO:0000256" key="1">
    <source>
        <dbReference type="ARBA" id="ARBA00001946"/>
    </source>
</evidence>
<evidence type="ECO:0000256" key="6">
    <source>
        <dbReference type="ARBA" id="ARBA00022741"/>
    </source>
</evidence>
<dbReference type="PIRSF" id="PIRSF000813">
    <property type="entry name" value="CCA_bact"/>
    <property type="match status" value="1"/>
</dbReference>
<dbReference type="InterPro" id="IPR050124">
    <property type="entry name" value="tRNA_CCA-adding_enzyme"/>
</dbReference>
<evidence type="ECO:0000313" key="15">
    <source>
        <dbReference type="Proteomes" id="UP000636949"/>
    </source>
</evidence>
<evidence type="ECO:0000313" key="14">
    <source>
        <dbReference type="EMBL" id="GGG03735.1"/>
    </source>
</evidence>
<dbReference type="GO" id="GO:0004810">
    <property type="term" value="F:CCA tRNA nucleotidyltransferase activity"/>
    <property type="evidence" value="ECO:0007669"/>
    <property type="project" value="InterPro"/>
</dbReference>
<keyword evidence="4" id="KW-0548">Nucleotidyltransferase</keyword>
<keyword evidence="2 11" id="KW-0808">Transferase</keyword>
<proteinExistence type="inferred from homology"/>
<dbReference type="PANTHER" id="PTHR47545">
    <property type="entry name" value="MULTIFUNCTIONAL CCA PROTEIN"/>
    <property type="match status" value="1"/>
</dbReference>
<sequence length="374" mass="43129">MQTYLVGGAVRDQLLHLPVKDHDWLVVNAKPLDMLKRGFIQVGKNFPVFLHPKTHEEYALARTEIKTGRGYQAFTFNTDEVSLIEDLKRRDLTINAMAIDENGQLHDPFNGQEDIKNKKLRHVSDAFCEDPLRVLRVARFAAKLHYLGFTIADETLKLMQNIITNNELEALSHERILQEFIRALNTPNFEVFLSTLQQLGAFEHILKPLQTLAITRLKPLLGAIELQCENHDILFALLFMHLDSEQALINVLNELKPPKSTQTLSLRLYRHHWFFSTLQQHSEKEILQTFKAIDALRNKSAFNDFQIALRHLYQNSAHAISNICLSAKIQKALTEYDYGLALKNIRNKQTIAKTVMKLQLQLIEEMLAKFTEPK</sequence>
<protein>
    <recommendedName>
        <fullName evidence="16">CCA tRNA nucleotidyltransferase</fullName>
    </recommendedName>
</protein>
<dbReference type="Pfam" id="PF01743">
    <property type="entry name" value="PolyA_pol"/>
    <property type="match status" value="1"/>
</dbReference>
<dbReference type="RefSeq" id="WP_117003471.1">
    <property type="nucleotide sequence ID" value="NZ_BMJS01000028.1"/>
</dbReference>
<dbReference type="CDD" id="cd05398">
    <property type="entry name" value="NT_ClassII-CCAase"/>
    <property type="match status" value="1"/>
</dbReference>
<dbReference type="GO" id="GO:0046872">
    <property type="term" value="F:metal ion binding"/>
    <property type="evidence" value="ECO:0007669"/>
    <property type="project" value="UniProtKB-KW"/>
</dbReference>
<comment type="cofactor">
    <cofactor evidence="1">
        <name>Mg(2+)</name>
        <dbReference type="ChEBI" id="CHEBI:18420"/>
    </cofactor>
</comment>
<dbReference type="InterPro" id="IPR012006">
    <property type="entry name" value="CCA_bact"/>
</dbReference>
<dbReference type="SUPFAM" id="SSF81301">
    <property type="entry name" value="Nucleotidyltransferase"/>
    <property type="match status" value="1"/>
</dbReference>
<dbReference type="Proteomes" id="UP000636949">
    <property type="component" value="Unassembled WGS sequence"/>
</dbReference>
<dbReference type="InterPro" id="IPR043519">
    <property type="entry name" value="NT_sf"/>
</dbReference>
<evidence type="ECO:0000256" key="5">
    <source>
        <dbReference type="ARBA" id="ARBA00022723"/>
    </source>
</evidence>
<evidence type="ECO:0000256" key="8">
    <source>
        <dbReference type="ARBA" id="ARBA00022840"/>
    </source>
</evidence>
<dbReference type="PANTHER" id="PTHR47545:SF1">
    <property type="entry name" value="MULTIFUNCTIONAL CCA PROTEIN"/>
    <property type="match status" value="1"/>
</dbReference>
<evidence type="ECO:0000256" key="10">
    <source>
        <dbReference type="ARBA" id="ARBA00022884"/>
    </source>
</evidence>
<dbReference type="GO" id="GO:0005524">
    <property type="term" value="F:ATP binding"/>
    <property type="evidence" value="ECO:0007669"/>
    <property type="project" value="UniProtKB-KW"/>
</dbReference>
<keyword evidence="5" id="KW-0479">Metal-binding</keyword>
<keyword evidence="7" id="KW-0692">RNA repair</keyword>
<dbReference type="GO" id="GO:0003723">
    <property type="term" value="F:RNA binding"/>
    <property type="evidence" value="ECO:0007669"/>
    <property type="project" value="UniProtKB-KW"/>
</dbReference>
<dbReference type="SUPFAM" id="SSF81891">
    <property type="entry name" value="Poly A polymerase C-terminal region-like"/>
    <property type="match status" value="1"/>
</dbReference>
<dbReference type="AlphaFoldDB" id="A0A8J2Z652"/>
<evidence type="ECO:0000256" key="11">
    <source>
        <dbReference type="RuleBase" id="RU003953"/>
    </source>
</evidence>
<dbReference type="OrthoDB" id="9805698at2"/>
<keyword evidence="10 11" id="KW-0694">RNA-binding</keyword>
<dbReference type="EMBL" id="BMJS01000028">
    <property type="protein sequence ID" value="GGG03735.1"/>
    <property type="molecule type" value="Genomic_DNA"/>
</dbReference>
<keyword evidence="15" id="KW-1185">Reference proteome</keyword>
<evidence type="ECO:0000256" key="7">
    <source>
        <dbReference type="ARBA" id="ARBA00022800"/>
    </source>
</evidence>
<evidence type="ECO:0000259" key="13">
    <source>
        <dbReference type="Pfam" id="PF12627"/>
    </source>
</evidence>
<dbReference type="GO" id="GO:0042245">
    <property type="term" value="P:RNA repair"/>
    <property type="evidence" value="ECO:0007669"/>
    <property type="project" value="UniProtKB-KW"/>
</dbReference>
<evidence type="ECO:0000256" key="4">
    <source>
        <dbReference type="ARBA" id="ARBA00022695"/>
    </source>
</evidence>
<keyword evidence="6" id="KW-0547">Nucleotide-binding</keyword>
<dbReference type="GO" id="GO:0001680">
    <property type="term" value="P:tRNA 3'-terminal CCA addition"/>
    <property type="evidence" value="ECO:0007669"/>
    <property type="project" value="InterPro"/>
</dbReference>
<organism evidence="14 15">
    <name type="scientific">Cysteiniphilum litorale</name>
    <dbReference type="NCBI Taxonomy" id="2056700"/>
    <lineage>
        <taxon>Bacteria</taxon>
        <taxon>Pseudomonadati</taxon>
        <taxon>Pseudomonadota</taxon>
        <taxon>Gammaproteobacteria</taxon>
        <taxon>Thiotrichales</taxon>
        <taxon>Fastidiosibacteraceae</taxon>
        <taxon>Cysteiniphilum</taxon>
    </lineage>
</organism>
<dbReference type="Gene3D" id="1.10.3090.10">
    <property type="entry name" value="cca-adding enzyme, domain 2"/>
    <property type="match status" value="1"/>
</dbReference>
<gene>
    <name evidence="14" type="ORF">GCM10010995_21470</name>
</gene>